<reference evidence="1" key="1">
    <citation type="submission" date="2018-01" db="EMBL/GenBank/DDBJ databases">
        <title>An insight into the sialome of Amazonian anophelines.</title>
        <authorList>
            <person name="Ribeiro J.M."/>
            <person name="Scarpassa V."/>
            <person name="Calvo E."/>
        </authorList>
    </citation>
    <scope>NUCLEOTIDE SEQUENCE</scope>
</reference>
<sequence>MSAPRCGAHSGSTTAAFCGWLVASAARPINQYVEEVFKRLRSVGRSARPAHTRSHVLASARFRWRIMGRR</sequence>
<accession>A0A2M4DRJ3</accession>
<name>A0A2M4DRJ3_ANODA</name>
<organism evidence="1">
    <name type="scientific">Anopheles darlingi</name>
    <name type="common">Mosquito</name>
    <dbReference type="NCBI Taxonomy" id="43151"/>
    <lineage>
        <taxon>Eukaryota</taxon>
        <taxon>Metazoa</taxon>
        <taxon>Ecdysozoa</taxon>
        <taxon>Arthropoda</taxon>
        <taxon>Hexapoda</taxon>
        <taxon>Insecta</taxon>
        <taxon>Pterygota</taxon>
        <taxon>Neoptera</taxon>
        <taxon>Endopterygota</taxon>
        <taxon>Diptera</taxon>
        <taxon>Nematocera</taxon>
        <taxon>Culicoidea</taxon>
        <taxon>Culicidae</taxon>
        <taxon>Anophelinae</taxon>
        <taxon>Anopheles</taxon>
    </lineage>
</organism>
<dbReference type="AlphaFoldDB" id="A0A2M4DRJ3"/>
<dbReference type="EMBL" id="GGFL01015996">
    <property type="protein sequence ID" value="MBW80174.1"/>
    <property type="molecule type" value="Transcribed_RNA"/>
</dbReference>
<evidence type="ECO:0000313" key="1">
    <source>
        <dbReference type="EMBL" id="MBW80174.1"/>
    </source>
</evidence>
<proteinExistence type="predicted"/>
<protein>
    <submittedName>
        <fullName evidence="1">Putative secreted protein</fullName>
    </submittedName>
</protein>